<dbReference type="Pfam" id="PF09643">
    <property type="entry name" value="YopX"/>
    <property type="match status" value="1"/>
</dbReference>
<reference evidence="2 3" key="1">
    <citation type="submission" date="2022-03" db="EMBL/GenBank/DDBJ databases">
        <title>Ignatzschineria rhizosphaerae HR5S32.</title>
        <authorList>
            <person name="Sun J.Q."/>
            <person name="Feng J.Y."/>
        </authorList>
    </citation>
    <scope>NUCLEOTIDE SEQUENCE [LARGE SCALE GENOMIC DNA]</scope>
    <source>
        <strain evidence="2 3">HR5S32</strain>
    </source>
</reference>
<dbReference type="InterPro" id="IPR023385">
    <property type="entry name" value="YopX-like_C"/>
</dbReference>
<gene>
    <name evidence="2" type="ORF">MMG00_11995</name>
</gene>
<proteinExistence type="predicted"/>
<evidence type="ECO:0000313" key="2">
    <source>
        <dbReference type="EMBL" id="UNM95906.1"/>
    </source>
</evidence>
<dbReference type="InterPro" id="IPR019096">
    <property type="entry name" value="YopX_protein"/>
</dbReference>
<dbReference type="SUPFAM" id="SSF159006">
    <property type="entry name" value="YopX-like"/>
    <property type="match status" value="1"/>
</dbReference>
<dbReference type="Proteomes" id="UP000829542">
    <property type="component" value="Chromosome"/>
</dbReference>
<protein>
    <submittedName>
        <fullName evidence="2">YopX family protein</fullName>
    </submittedName>
</protein>
<sequence>MSRLIKFRAWDIKYKQMILPRENSYYQHFISFCGNVFLRTSESMMCFGGGDQLHWEMNEKIVMLGVDLNDKNGKDCFYDDIVKIKLGGEHYNFIVSKVDGNTVLLDPRNHNAIYGFLAVYKDEFEVIGNLHENPELLED</sequence>
<accession>A0ABY3WZ66</accession>
<dbReference type="RefSeq" id="WP_242148650.1">
    <property type="nucleotide sequence ID" value="NZ_CP093379.1"/>
</dbReference>
<organism evidence="2 3">
    <name type="scientific">Ignatzschineria rhizosphaerae</name>
    <dbReference type="NCBI Taxonomy" id="2923279"/>
    <lineage>
        <taxon>Bacteria</taxon>
        <taxon>Pseudomonadati</taxon>
        <taxon>Pseudomonadota</taxon>
        <taxon>Gammaproteobacteria</taxon>
        <taxon>Cardiobacteriales</taxon>
        <taxon>Ignatzschineriaceae</taxon>
        <taxon>Ignatzschineria</taxon>
    </lineage>
</organism>
<dbReference type="Gene3D" id="2.30.30.290">
    <property type="entry name" value="YopX-like domains"/>
    <property type="match status" value="1"/>
</dbReference>
<feature type="domain" description="YopX protein" evidence="1">
    <location>
        <begin position="6"/>
        <end position="138"/>
    </location>
</feature>
<dbReference type="NCBIfam" id="TIGR01671">
    <property type="entry name" value="phage_TIGR01671"/>
    <property type="match status" value="1"/>
</dbReference>
<name>A0ABY3WZ66_9GAMM</name>
<dbReference type="EMBL" id="CP093379">
    <property type="protein sequence ID" value="UNM95906.1"/>
    <property type="molecule type" value="Genomic_DNA"/>
</dbReference>
<keyword evidence="3" id="KW-1185">Reference proteome</keyword>
<evidence type="ECO:0000313" key="3">
    <source>
        <dbReference type="Proteomes" id="UP000829542"/>
    </source>
</evidence>
<dbReference type="InterPro" id="IPR010024">
    <property type="entry name" value="CHP16711"/>
</dbReference>
<evidence type="ECO:0000259" key="1">
    <source>
        <dbReference type="Pfam" id="PF09643"/>
    </source>
</evidence>